<reference evidence="3 4" key="1">
    <citation type="submission" date="2018-04" db="EMBL/GenBank/DDBJ databases">
        <title>Cupriavidus necator CR12 genome sequencing and assembly.</title>
        <authorList>
            <person name="Ben Fekih I."/>
            <person name="Mazhar H.S."/>
            <person name="Bello S.K."/>
            <person name="Rensing C."/>
        </authorList>
    </citation>
    <scope>NUCLEOTIDE SEQUENCE [LARGE SCALE GENOMIC DNA]</scope>
    <source>
        <strain evidence="3 4">CR12</strain>
    </source>
</reference>
<sequence length="413" mass="44943">MSQSAYILGGYQTDFAKVWSRHGQDISDIIRDTTLGTLDACALDAAQIESIHVGNAFGELQRQQAHLGAMVAQVVPELWGVPAMRHEGACASSSLAVLTAMAELEAGRYDCVLVVGAEEFKNISGHEASRNQNSAAWQGREEIECTFMWPAAFGRIAQEYERRFGLDRKYLNRIAEINYGNARRNPLAQTRNWQFNADSFTDNDEANPLIEPGTRRQDCGQVTDGGCGIVLASPRFAQEYARRRGTSVDQLPRIAGWGHRTAGLRLQDKLERSRDQAYVFPHLRHAIEDAWRRANVTGIEAIDGVETHDCFTTTEYVALDHLGLTPPGQSWQAVEDGSIEPGGRCPVNMSGGLIGCGHPVGATGARMLLDAARQVTGTAGEAQIEGAKRLQTLNIGGSCATVASFVVEREGEA</sequence>
<dbReference type="NCBIfam" id="NF004936">
    <property type="entry name" value="PRK06289.1"/>
    <property type="match status" value="1"/>
</dbReference>
<dbReference type="RefSeq" id="WP_114135999.1">
    <property type="nucleotide sequence ID" value="NZ_CP068436.1"/>
</dbReference>
<dbReference type="PANTHER" id="PTHR42870:SF1">
    <property type="entry name" value="NON-SPECIFIC LIPID-TRANSFER PROTEIN-LIKE 2"/>
    <property type="match status" value="1"/>
</dbReference>
<dbReference type="InterPro" id="IPR016039">
    <property type="entry name" value="Thiolase-like"/>
</dbReference>
<dbReference type="Pfam" id="PF22691">
    <property type="entry name" value="Thiolase_C_1"/>
    <property type="match status" value="1"/>
</dbReference>
<evidence type="ECO:0000313" key="4">
    <source>
        <dbReference type="Proteomes" id="UP000253501"/>
    </source>
</evidence>
<protein>
    <submittedName>
        <fullName evidence="3">Thiolase domain-containing protein</fullName>
    </submittedName>
</protein>
<name>A0A367P7G2_CUPNE</name>
<comment type="caution">
    <text evidence="3">The sequence shown here is derived from an EMBL/GenBank/DDBJ whole genome shotgun (WGS) entry which is preliminary data.</text>
</comment>
<dbReference type="PIRSF" id="PIRSF000429">
    <property type="entry name" value="Ac-CoA_Ac_transf"/>
    <property type="match status" value="1"/>
</dbReference>
<accession>A0A367P7G2</accession>
<dbReference type="InterPro" id="IPR002155">
    <property type="entry name" value="Thiolase"/>
</dbReference>
<dbReference type="CDD" id="cd00829">
    <property type="entry name" value="SCP-x_thiolase"/>
    <property type="match status" value="1"/>
</dbReference>
<dbReference type="PANTHER" id="PTHR42870">
    <property type="entry name" value="ACETYL-COA C-ACETYLTRANSFERASE"/>
    <property type="match status" value="1"/>
</dbReference>
<dbReference type="InterPro" id="IPR020616">
    <property type="entry name" value="Thiolase_N"/>
</dbReference>
<feature type="domain" description="Thiolase N-terminal" evidence="1">
    <location>
        <begin position="7"/>
        <end position="189"/>
    </location>
</feature>
<evidence type="ECO:0000313" key="3">
    <source>
        <dbReference type="EMBL" id="RCJ03781.1"/>
    </source>
</evidence>
<dbReference type="EMBL" id="QDHA01000125">
    <property type="protein sequence ID" value="RCJ03781.1"/>
    <property type="molecule type" value="Genomic_DNA"/>
</dbReference>
<dbReference type="GO" id="GO:0003988">
    <property type="term" value="F:acetyl-CoA C-acyltransferase activity"/>
    <property type="evidence" value="ECO:0007669"/>
    <property type="project" value="UniProtKB-ARBA"/>
</dbReference>
<evidence type="ECO:0000259" key="2">
    <source>
        <dbReference type="Pfam" id="PF22691"/>
    </source>
</evidence>
<dbReference type="Pfam" id="PF00108">
    <property type="entry name" value="Thiolase_N"/>
    <property type="match status" value="1"/>
</dbReference>
<organism evidence="3 4">
    <name type="scientific">Cupriavidus necator</name>
    <name type="common">Alcaligenes eutrophus</name>
    <name type="synonym">Ralstonia eutropha</name>
    <dbReference type="NCBI Taxonomy" id="106590"/>
    <lineage>
        <taxon>Bacteria</taxon>
        <taxon>Pseudomonadati</taxon>
        <taxon>Pseudomonadota</taxon>
        <taxon>Betaproteobacteria</taxon>
        <taxon>Burkholderiales</taxon>
        <taxon>Burkholderiaceae</taxon>
        <taxon>Cupriavidus</taxon>
    </lineage>
</organism>
<proteinExistence type="predicted"/>
<dbReference type="InterPro" id="IPR055140">
    <property type="entry name" value="Thiolase_C_2"/>
</dbReference>
<feature type="domain" description="Thiolase C-terminal" evidence="2">
    <location>
        <begin position="274"/>
        <end position="408"/>
    </location>
</feature>
<dbReference type="AlphaFoldDB" id="A0A367P7G2"/>
<dbReference type="SUPFAM" id="SSF53901">
    <property type="entry name" value="Thiolase-like"/>
    <property type="match status" value="2"/>
</dbReference>
<dbReference type="Gene3D" id="3.40.47.10">
    <property type="match status" value="1"/>
</dbReference>
<evidence type="ECO:0000259" key="1">
    <source>
        <dbReference type="Pfam" id="PF00108"/>
    </source>
</evidence>
<dbReference type="Proteomes" id="UP000253501">
    <property type="component" value="Unassembled WGS sequence"/>
</dbReference>
<gene>
    <name evidence="3" type="ORF">DDK22_35485</name>
</gene>